<dbReference type="Proteomes" id="UP000649829">
    <property type="component" value="Unassembled WGS sequence"/>
</dbReference>
<protein>
    <submittedName>
        <fullName evidence="6">Electron transporter SenC</fullName>
    </submittedName>
</protein>
<evidence type="ECO:0000256" key="2">
    <source>
        <dbReference type="ARBA" id="ARBA00023008"/>
    </source>
</evidence>
<reference evidence="6" key="1">
    <citation type="journal article" date="2014" name="Int. J. Syst. Evol. Microbiol.">
        <title>Complete genome sequence of Corynebacterium casei LMG S-19264T (=DSM 44701T), isolated from a smear-ripened cheese.</title>
        <authorList>
            <consortium name="US DOE Joint Genome Institute (JGI-PGF)"/>
            <person name="Walter F."/>
            <person name="Albersmeier A."/>
            <person name="Kalinowski J."/>
            <person name="Ruckert C."/>
        </authorList>
    </citation>
    <scope>NUCLEOTIDE SEQUENCE</scope>
    <source>
        <strain evidence="6">CGMCC 1.6293</strain>
    </source>
</reference>
<keyword evidence="4" id="KW-1015">Disulfide bond</keyword>
<feature type="binding site" evidence="3">
    <location>
        <position position="80"/>
    </location>
    <ligand>
        <name>Cu cation</name>
        <dbReference type="ChEBI" id="CHEBI:23378"/>
    </ligand>
</feature>
<gene>
    <name evidence="6" type="ORF">GCM10011534_00690</name>
</gene>
<dbReference type="InterPro" id="IPR003782">
    <property type="entry name" value="SCO1/SenC"/>
</dbReference>
<evidence type="ECO:0000256" key="3">
    <source>
        <dbReference type="PIRSR" id="PIRSR603782-1"/>
    </source>
</evidence>
<keyword evidence="2 3" id="KW-0186">Copper</keyword>
<comment type="similarity">
    <text evidence="1">Belongs to the SCO1/2 family.</text>
</comment>
<dbReference type="InterPro" id="IPR013766">
    <property type="entry name" value="Thioredoxin_domain"/>
</dbReference>
<dbReference type="PROSITE" id="PS51352">
    <property type="entry name" value="THIOREDOXIN_2"/>
    <property type="match status" value="1"/>
</dbReference>
<evidence type="ECO:0000256" key="1">
    <source>
        <dbReference type="ARBA" id="ARBA00010996"/>
    </source>
</evidence>
<reference evidence="6" key="2">
    <citation type="submission" date="2020-09" db="EMBL/GenBank/DDBJ databases">
        <authorList>
            <person name="Sun Q."/>
            <person name="Zhou Y."/>
        </authorList>
    </citation>
    <scope>NUCLEOTIDE SEQUENCE</scope>
    <source>
        <strain evidence="6">CGMCC 1.6293</strain>
    </source>
</reference>
<dbReference type="InterPro" id="IPR036249">
    <property type="entry name" value="Thioredoxin-like_sf"/>
</dbReference>
<evidence type="ECO:0000256" key="4">
    <source>
        <dbReference type="PIRSR" id="PIRSR603782-2"/>
    </source>
</evidence>
<feature type="binding site" evidence="3">
    <location>
        <position position="76"/>
    </location>
    <ligand>
        <name>Cu cation</name>
        <dbReference type="ChEBI" id="CHEBI:23378"/>
    </ligand>
</feature>
<dbReference type="PANTHER" id="PTHR12151">
    <property type="entry name" value="ELECTRON TRANSPORT PROTIN SCO1/SENC FAMILY MEMBER"/>
    <property type="match status" value="1"/>
</dbReference>
<evidence type="ECO:0000313" key="6">
    <source>
        <dbReference type="EMBL" id="GGL82467.1"/>
    </source>
</evidence>
<feature type="disulfide bond" description="Redox-active" evidence="4">
    <location>
        <begin position="76"/>
        <end position="80"/>
    </location>
</feature>
<organism evidence="6 7">
    <name type="scientific">Pseudooceanicola nanhaiensis</name>
    <dbReference type="NCBI Taxonomy" id="375761"/>
    <lineage>
        <taxon>Bacteria</taxon>
        <taxon>Pseudomonadati</taxon>
        <taxon>Pseudomonadota</taxon>
        <taxon>Alphaproteobacteria</taxon>
        <taxon>Rhodobacterales</taxon>
        <taxon>Paracoccaceae</taxon>
        <taxon>Pseudooceanicola</taxon>
    </lineage>
</organism>
<dbReference type="Pfam" id="PF02630">
    <property type="entry name" value="SCO1-SenC"/>
    <property type="match status" value="1"/>
</dbReference>
<dbReference type="AlphaFoldDB" id="A0A917W8H5"/>
<dbReference type="GO" id="GO:0046872">
    <property type="term" value="F:metal ion binding"/>
    <property type="evidence" value="ECO:0007669"/>
    <property type="project" value="UniProtKB-KW"/>
</dbReference>
<keyword evidence="7" id="KW-1185">Reference proteome</keyword>
<feature type="domain" description="Thioredoxin" evidence="5">
    <location>
        <begin position="25"/>
        <end position="197"/>
    </location>
</feature>
<sequence>MRLSGKHIAIGVLWGVALVALGWFAWARLIAPTFEQSIADTIGPGDYRLETTSGGTFTEASLEGGPSAVFFGFTHCPEVCPTTLGDIATWQEELGPDEKLRVYFVTVDPERDDIDTLRDYVSWAPGVEGVSGTPEEVEKALRAFRIYARKVPLGDGDYTMDHSANVLLFDEDGVFFEPVGYQEDYDRVMDKIRRMQAG</sequence>
<dbReference type="PANTHER" id="PTHR12151:SF25">
    <property type="entry name" value="LINALOOL DEHYDRATASE_ISOMERASE DOMAIN-CONTAINING PROTEIN"/>
    <property type="match status" value="1"/>
</dbReference>
<dbReference type="Gene3D" id="3.40.30.10">
    <property type="entry name" value="Glutaredoxin"/>
    <property type="match status" value="1"/>
</dbReference>
<accession>A0A917W8H5</accession>
<dbReference type="RefSeq" id="WP_028285053.1">
    <property type="nucleotide sequence ID" value="NZ_BMLF01000001.1"/>
</dbReference>
<feature type="binding site" evidence="3">
    <location>
        <position position="162"/>
    </location>
    <ligand>
        <name>Cu cation</name>
        <dbReference type="ChEBI" id="CHEBI:23378"/>
    </ligand>
</feature>
<name>A0A917W8H5_9RHOB</name>
<comment type="caution">
    <text evidence="6">The sequence shown here is derived from an EMBL/GenBank/DDBJ whole genome shotgun (WGS) entry which is preliminary data.</text>
</comment>
<dbReference type="CDD" id="cd02968">
    <property type="entry name" value="SCO"/>
    <property type="match status" value="1"/>
</dbReference>
<dbReference type="SUPFAM" id="SSF52833">
    <property type="entry name" value="Thioredoxin-like"/>
    <property type="match status" value="1"/>
</dbReference>
<evidence type="ECO:0000313" key="7">
    <source>
        <dbReference type="Proteomes" id="UP000649829"/>
    </source>
</evidence>
<proteinExistence type="inferred from homology"/>
<keyword evidence="3" id="KW-0479">Metal-binding</keyword>
<dbReference type="EMBL" id="BMLF01000001">
    <property type="protein sequence ID" value="GGL82467.1"/>
    <property type="molecule type" value="Genomic_DNA"/>
</dbReference>
<evidence type="ECO:0000259" key="5">
    <source>
        <dbReference type="PROSITE" id="PS51352"/>
    </source>
</evidence>